<dbReference type="Pfam" id="PF08238">
    <property type="entry name" value="Sel1"/>
    <property type="match status" value="4"/>
</dbReference>
<feature type="region of interest" description="Disordered" evidence="1">
    <location>
        <begin position="177"/>
        <end position="217"/>
    </location>
</feature>
<feature type="compositionally biased region" description="Basic and acidic residues" evidence="1">
    <location>
        <begin position="461"/>
        <end position="472"/>
    </location>
</feature>
<feature type="region of interest" description="Disordered" evidence="1">
    <location>
        <begin position="302"/>
        <end position="322"/>
    </location>
</feature>
<gene>
    <name evidence="2" type="ORF">BT63DRAFT_5272</name>
</gene>
<feature type="region of interest" description="Disordered" evidence="1">
    <location>
        <begin position="434"/>
        <end position="511"/>
    </location>
</feature>
<feature type="compositionally biased region" description="Basic and acidic residues" evidence="1">
    <location>
        <begin position="705"/>
        <end position="718"/>
    </location>
</feature>
<dbReference type="InterPro" id="IPR052945">
    <property type="entry name" value="Mitotic_Regulator"/>
</dbReference>
<evidence type="ECO:0000256" key="1">
    <source>
        <dbReference type="SAM" id="MobiDB-lite"/>
    </source>
</evidence>
<dbReference type="GO" id="GO:0010972">
    <property type="term" value="P:negative regulation of G2/M transition of mitotic cell cycle"/>
    <property type="evidence" value="ECO:0007669"/>
    <property type="project" value="TreeGrafter"/>
</dbReference>
<dbReference type="SUPFAM" id="SSF81901">
    <property type="entry name" value="HCP-like"/>
    <property type="match status" value="1"/>
</dbReference>
<dbReference type="OrthoDB" id="2384430at2759"/>
<proteinExistence type="predicted"/>
<dbReference type="SMART" id="SM00671">
    <property type="entry name" value="SEL1"/>
    <property type="match status" value="3"/>
</dbReference>
<protein>
    <recommendedName>
        <fullName evidence="4">HCP-like protein</fullName>
    </recommendedName>
</protein>
<accession>A0A6A6UPP4</accession>
<feature type="compositionally biased region" description="Polar residues" evidence="1">
    <location>
        <begin position="487"/>
        <end position="504"/>
    </location>
</feature>
<dbReference type="PANTHER" id="PTHR43628">
    <property type="entry name" value="ACTIVATOR OF C KINASE PROTEIN 1-RELATED"/>
    <property type="match status" value="1"/>
</dbReference>
<dbReference type="Gene3D" id="1.25.40.10">
    <property type="entry name" value="Tetratricopeptide repeat domain"/>
    <property type="match status" value="1"/>
</dbReference>
<evidence type="ECO:0000313" key="2">
    <source>
        <dbReference type="EMBL" id="KAF2674232.1"/>
    </source>
</evidence>
<name>A0A6A6UPP4_9PEZI</name>
<dbReference type="EMBL" id="MU004230">
    <property type="protein sequence ID" value="KAF2674232.1"/>
    <property type="molecule type" value="Genomic_DNA"/>
</dbReference>
<dbReference type="InterPro" id="IPR006597">
    <property type="entry name" value="Sel1-like"/>
</dbReference>
<dbReference type="Proteomes" id="UP000799302">
    <property type="component" value="Unassembled WGS sequence"/>
</dbReference>
<feature type="region of interest" description="Disordered" evidence="1">
    <location>
        <begin position="705"/>
        <end position="735"/>
    </location>
</feature>
<feature type="compositionally biased region" description="Polar residues" evidence="1">
    <location>
        <begin position="302"/>
        <end position="314"/>
    </location>
</feature>
<evidence type="ECO:0008006" key="4">
    <source>
        <dbReference type="Google" id="ProtNLM"/>
    </source>
</evidence>
<reference evidence="2" key="1">
    <citation type="journal article" date="2020" name="Stud. Mycol.">
        <title>101 Dothideomycetes genomes: a test case for predicting lifestyles and emergence of pathogens.</title>
        <authorList>
            <person name="Haridas S."/>
            <person name="Albert R."/>
            <person name="Binder M."/>
            <person name="Bloem J."/>
            <person name="Labutti K."/>
            <person name="Salamov A."/>
            <person name="Andreopoulos B."/>
            <person name="Baker S."/>
            <person name="Barry K."/>
            <person name="Bills G."/>
            <person name="Bluhm B."/>
            <person name="Cannon C."/>
            <person name="Castanera R."/>
            <person name="Culley D."/>
            <person name="Daum C."/>
            <person name="Ezra D."/>
            <person name="Gonzalez J."/>
            <person name="Henrissat B."/>
            <person name="Kuo A."/>
            <person name="Liang C."/>
            <person name="Lipzen A."/>
            <person name="Lutzoni F."/>
            <person name="Magnuson J."/>
            <person name="Mondo S."/>
            <person name="Nolan M."/>
            <person name="Ohm R."/>
            <person name="Pangilinan J."/>
            <person name="Park H.-J."/>
            <person name="Ramirez L."/>
            <person name="Alfaro M."/>
            <person name="Sun H."/>
            <person name="Tritt A."/>
            <person name="Yoshinaga Y."/>
            <person name="Zwiers L.-H."/>
            <person name="Turgeon B."/>
            <person name="Goodwin S."/>
            <person name="Spatafora J."/>
            <person name="Crous P."/>
            <person name="Grigoriev I."/>
        </authorList>
    </citation>
    <scope>NUCLEOTIDE SEQUENCE</scope>
    <source>
        <strain evidence="2">CBS 115976</strain>
    </source>
</reference>
<keyword evidence="3" id="KW-1185">Reference proteome</keyword>
<dbReference type="PANTHER" id="PTHR43628:SF11">
    <property type="entry name" value="PROTEIN DSF2"/>
    <property type="match status" value="1"/>
</dbReference>
<feature type="region of interest" description="Disordered" evidence="1">
    <location>
        <begin position="348"/>
        <end position="368"/>
    </location>
</feature>
<organism evidence="2 3">
    <name type="scientific">Microthyrium microscopicum</name>
    <dbReference type="NCBI Taxonomy" id="703497"/>
    <lineage>
        <taxon>Eukaryota</taxon>
        <taxon>Fungi</taxon>
        <taxon>Dikarya</taxon>
        <taxon>Ascomycota</taxon>
        <taxon>Pezizomycotina</taxon>
        <taxon>Dothideomycetes</taxon>
        <taxon>Dothideomycetes incertae sedis</taxon>
        <taxon>Microthyriales</taxon>
        <taxon>Microthyriaceae</taxon>
        <taxon>Microthyrium</taxon>
    </lineage>
</organism>
<evidence type="ECO:0000313" key="3">
    <source>
        <dbReference type="Proteomes" id="UP000799302"/>
    </source>
</evidence>
<dbReference type="AlphaFoldDB" id="A0A6A6UPP4"/>
<dbReference type="GO" id="GO:0032153">
    <property type="term" value="C:cell division site"/>
    <property type="evidence" value="ECO:0007669"/>
    <property type="project" value="TreeGrafter"/>
</dbReference>
<sequence length="735" mass="80752">MANRPKYLDLSSATTPDPLSRPLFTPHGALASPVHTNDVPPALSPLDAFAMQGRLLQKRFEEQSQAGRRLSRLPPNTITSEFGRARPGYFRSITTGTHGIVSPTRINRDETPIGSATEIMHASGPRPKSHYPQMVQTDSIIGGFGAASSYQNSLHQVPEFDQEHFGSLDFWSMPRSASPDELDLTPQPFQDNIKSSHSALSISPPLPPASMPSSLSPPKFMIGPSLLSPAASASRSVGASPSIRPVFNDPADDFSQLSLEPRSATPSLEKSTIPYQSGFPFARSPSSASDFSFSSNAHRPSFNFSRPMSRQSGPSLELRRPSETAYLPIQGAKRSPRPLDLAFRQDSTEAPLTPFTNDAPQTPISLSSDEMFLGPDMGSDLTPTSFVYKKYALGPKTKRESKRVSVGLEEFMNRQFNWDGPLNDSQLNLQLNAPFVLPQSPPSPTLTSSPPESRHRQFLSRAHDSPRPSGERGRKKLQKSRPVTPATIGTNSSGATIRQPNSIPRQAPAAEQSSEYHLEVGIERHEAGALQEATYHFRLAANAGHPTAMLLYALACRHGWGIKPNLAEGVYWLQQAVNSAQLEVAEDEDIIRHGGRSDVTERKTHKAQFALSVYELGVSYMNGWGVPQDKSLALRCFEIGGTWGDPDALVEAGLCYKEGIGCKRDMNKSAKFYRMAEAKGVVVSGNSWIHKDKYLAEMNDDLERLGRPSRKNTDESRKREKSRTRAFFTRKSNAS</sequence>
<dbReference type="InterPro" id="IPR011990">
    <property type="entry name" value="TPR-like_helical_dom_sf"/>
</dbReference>
<feature type="region of interest" description="Disordered" evidence="1">
    <location>
        <begin position="1"/>
        <end position="24"/>
    </location>
</feature>